<feature type="transmembrane region" description="Helical" evidence="2">
    <location>
        <begin position="102"/>
        <end position="127"/>
    </location>
</feature>
<feature type="transmembrane region" description="Helical" evidence="2">
    <location>
        <begin position="142"/>
        <end position="163"/>
    </location>
</feature>
<sequence>MSTYGYDAVRRSTDPPLMQSGHAGPVLGHSSRPRSSTSHSQQFRSAARRSVPASYAYQSQNPSAPFSVHSRGVPIHDMNRFRDVNLIVWSTFRQLRDIGSSFFYLCMLQTTTTLFSVMLTILAYLYFSFAGNVARGVTQGSAWTLAGFVVFLPMLGLVGFAFARRERALSCVAAVKSKTLWIYLAHRDWVPMECLPDGHLVAVQQTLFNILGEMRGYLLPPRYYSTTFPFTGVRSKMMNIAQERTRYIRRIASNFKKLSQYNEPLRRAGLDCAGIAKLTEMYSALHLAFEEMTNIKEFRTPLPIRALARFYAAVVFPVFFGPYYVTMTTSDGCNVCFAILMNFASLALLNTAISMEDPFDNQGLDGVYIDEPLSECEQTVYMDEDNELELAVHESMGGALGTGLMQPLQEEDQRAIEAQEAFSKEEAASKESKLSHEAVNVYVEDQATPPSSAAVHRPSAGAASHKESEHEHPHEMSGAGSELGLQQSFVMPPASPDDAPNYDSIPTSGGAGPGSTVVTMDEEQGFYKEHGYDGMDGTTDGANPIVFYKPPQP</sequence>
<evidence type="ECO:0000256" key="2">
    <source>
        <dbReference type="SAM" id="Phobius"/>
    </source>
</evidence>
<feature type="region of interest" description="Disordered" evidence="1">
    <location>
        <begin position="446"/>
        <end position="553"/>
    </location>
</feature>
<gene>
    <name evidence="3" type="ORF">TSPGSL018_19918</name>
</gene>
<dbReference type="PANTHER" id="PTHR36970">
    <property type="entry name" value="UNNAMED PRODUCT"/>
    <property type="match status" value="1"/>
</dbReference>
<feature type="region of interest" description="Disordered" evidence="1">
    <location>
        <begin position="1"/>
        <end position="43"/>
    </location>
</feature>
<dbReference type="EMBL" id="GBEZ01023142">
    <property type="protein sequence ID" value="JAC63727.1"/>
    <property type="molecule type" value="Transcribed_RNA"/>
</dbReference>
<reference evidence="3" key="1">
    <citation type="submission" date="2014-05" db="EMBL/GenBank/DDBJ databases">
        <title>The transcriptome of the halophilic microalga Tetraselmis sp. GSL018 isolated from the Great Salt Lake, Utah.</title>
        <authorList>
            <person name="Jinkerson R.E."/>
            <person name="D'Adamo S."/>
            <person name="Posewitz M.C."/>
        </authorList>
    </citation>
    <scope>NUCLEOTIDE SEQUENCE</scope>
    <source>
        <strain evidence="3">GSL018</strain>
    </source>
</reference>
<name>A0A061QSV1_9CHLO</name>
<keyword evidence="2" id="KW-1133">Transmembrane helix</keyword>
<feature type="compositionally biased region" description="Low complexity" evidence="1">
    <location>
        <begin position="29"/>
        <end position="40"/>
    </location>
</feature>
<keyword evidence="2" id="KW-0812">Transmembrane</keyword>
<dbReference type="AlphaFoldDB" id="A0A061QSV1"/>
<feature type="transmembrane region" description="Helical" evidence="2">
    <location>
        <begin position="306"/>
        <end position="325"/>
    </location>
</feature>
<proteinExistence type="predicted"/>
<dbReference type="PANTHER" id="PTHR36970:SF1">
    <property type="entry name" value="BESTROPHIN HOMOLOG"/>
    <property type="match status" value="1"/>
</dbReference>
<evidence type="ECO:0000256" key="1">
    <source>
        <dbReference type="SAM" id="MobiDB-lite"/>
    </source>
</evidence>
<evidence type="ECO:0000313" key="3">
    <source>
        <dbReference type="EMBL" id="JAC63727.1"/>
    </source>
</evidence>
<accession>A0A061QSV1</accession>
<protein>
    <submittedName>
        <fullName evidence="3">Uncharacterized protein</fullName>
    </submittedName>
</protein>
<organism evidence="3">
    <name type="scientific">Tetraselmis sp. GSL018</name>
    <dbReference type="NCBI Taxonomy" id="582737"/>
    <lineage>
        <taxon>Eukaryota</taxon>
        <taxon>Viridiplantae</taxon>
        <taxon>Chlorophyta</taxon>
        <taxon>core chlorophytes</taxon>
        <taxon>Chlorodendrophyceae</taxon>
        <taxon>Chlorodendrales</taxon>
        <taxon>Chlorodendraceae</taxon>
        <taxon>Tetraselmis</taxon>
    </lineage>
</organism>
<feature type="compositionally biased region" description="Basic and acidic residues" evidence="1">
    <location>
        <begin position="464"/>
        <end position="475"/>
    </location>
</feature>
<keyword evidence="2" id="KW-0472">Membrane</keyword>